<evidence type="ECO:0000313" key="5">
    <source>
        <dbReference type="Proteomes" id="UP000789342"/>
    </source>
</evidence>
<dbReference type="Pfam" id="PF22528">
    <property type="entry name" value="PRMT_C"/>
    <property type="match status" value="1"/>
</dbReference>
<keyword evidence="2" id="KW-0472">Membrane</keyword>
<feature type="domain" description="Protein arginine N-methyltransferase" evidence="3">
    <location>
        <begin position="2"/>
        <end position="79"/>
    </location>
</feature>
<dbReference type="EMBL" id="CAJVPV010012127">
    <property type="protein sequence ID" value="CAG8667695.1"/>
    <property type="molecule type" value="Genomic_DNA"/>
</dbReference>
<evidence type="ECO:0000259" key="3">
    <source>
        <dbReference type="Pfam" id="PF22528"/>
    </source>
</evidence>
<dbReference type="PANTHER" id="PTHR34286:SF1">
    <property type="entry name" value="TRANSMEMBRANE PROTEIN"/>
    <property type="match status" value="1"/>
</dbReference>
<dbReference type="Gene3D" id="2.70.160.11">
    <property type="entry name" value="Hnrnp arginine n-methyltransferase1"/>
    <property type="match status" value="1"/>
</dbReference>
<accession>A0A9N9EBQ3</accession>
<dbReference type="Proteomes" id="UP000789342">
    <property type="component" value="Unassembled WGS sequence"/>
</dbReference>
<feature type="transmembrane region" description="Helical" evidence="2">
    <location>
        <begin position="168"/>
        <end position="186"/>
    </location>
</feature>
<dbReference type="SUPFAM" id="SSF53335">
    <property type="entry name" value="S-adenosyl-L-methionine-dependent methyltransferases"/>
    <property type="match status" value="1"/>
</dbReference>
<feature type="transmembrane region" description="Helical" evidence="2">
    <location>
        <begin position="90"/>
        <end position="114"/>
    </location>
</feature>
<protein>
    <submittedName>
        <fullName evidence="4">5683_t:CDS:1</fullName>
    </submittedName>
</protein>
<keyword evidence="2" id="KW-1133">Transmembrane helix</keyword>
<evidence type="ECO:0000256" key="2">
    <source>
        <dbReference type="SAM" id="Phobius"/>
    </source>
</evidence>
<sequence>DDYIHAFIAWFDIVFSACHKPIRFSTGPHAKYTHWKQTVFYTSDAVTIKGGEAIEGTLSCAPNKKNNRDLDIEIHYDFHANKVYDKKGDVFDLACHVLNFVLLISHSLWLIMFLPFNHMNDPGPFIGIHILQGYPMQIAGATRRYPYPKEVWSPAGGWWTRPSNWKSNTAIVATGMFVIVGVLWKISAEREWRHTKPNRWIPSMMWSKQFIDGEYKDLKFDKNGNEIKKQE</sequence>
<gene>
    <name evidence="4" type="ORF">AMORRO_LOCUS10692</name>
</gene>
<dbReference type="InterPro" id="IPR029063">
    <property type="entry name" value="SAM-dependent_MTases_sf"/>
</dbReference>
<keyword evidence="2" id="KW-0812">Transmembrane</keyword>
<dbReference type="PANTHER" id="PTHR34286">
    <property type="entry name" value="TRANSMEMBRANE PROTEIN"/>
    <property type="match status" value="1"/>
</dbReference>
<evidence type="ECO:0000313" key="4">
    <source>
        <dbReference type="EMBL" id="CAG8667695.1"/>
    </source>
</evidence>
<proteinExistence type="predicted"/>
<keyword evidence="1" id="KW-0949">S-adenosyl-L-methionine</keyword>
<keyword evidence="5" id="KW-1185">Reference proteome</keyword>
<evidence type="ECO:0000256" key="1">
    <source>
        <dbReference type="ARBA" id="ARBA00022691"/>
    </source>
</evidence>
<name>A0A9N9EBQ3_9GLOM</name>
<feature type="non-terminal residue" evidence="4">
    <location>
        <position position="1"/>
    </location>
</feature>
<reference evidence="4" key="1">
    <citation type="submission" date="2021-06" db="EMBL/GenBank/DDBJ databases">
        <authorList>
            <person name="Kallberg Y."/>
            <person name="Tangrot J."/>
            <person name="Rosling A."/>
        </authorList>
    </citation>
    <scope>NUCLEOTIDE SEQUENCE</scope>
    <source>
        <strain evidence="4">CL551</strain>
    </source>
</reference>
<dbReference type="OrthoDB" id="2100988at2759"/>
<comment type="caution">
    <text evidence="4">The sequence shown here is derived from an EMBL/GenBank/DDBJ whole genome shotgun (WGS) entry which is preliminary data.</text>
</comment>
<dbReference type="InterPro" id="IPR055135">
    <property type="entry name" value="PRMT_dom"/>
</dbReference>
<organism evidence="4 5">
    <name type="scientific">Acaulospora morrowiae</name>
    <dbReference type="NCBI Taxonomy" id="94023"/>
    <lineage>
        <taxon>Eukaryota</taxon>
        <taxon>Fungi</taxon>
        <taxon>Fungi incertae sedis</taxon>
        <taxon>Mucoromycota</taxon>
        <taxon>Glomeromycotina</taxon>
        <taxon>Glomeromycetes</taxon>
        <taxon>Diversisporales</taxon>
        <taxon>Acaulosporaceae</taxon>
        <taxon>Acaulospora</taxon>
    </lineage>
</organism>
<dbReference type="AlphaFoldDB" id="A0A9N9EBQ3"/>